<dbReference type="Pfam" id="PF01361">
    <property type="entry name" value="Tautomerase"/>
    <property type="match status" value="1"/>
</dbReference>
<evidence type="ECO:0000256" key="1">
    <source>
        <dbReference type="ARBA" id="ARBA00023235"/>
    </source>
</evidence>
<dbReference type="SUPFAM" id="SSF55331">
    <property type="entry name" value="Tautomerase/MIF"/>
    <property type="match status" value="1"/>
</dbReference>
<evidence type="ECO:0000313" key="3">
    <source>
        <dbReference type="EMBL" id="MFB9556168.1"/>
    </source>
</evidence>
<name>A0ABV5QSU1_9ACTN</name>
<gene>
    <name evidence="3" type="ORF">ACFFTP_18490</name>
</gene>
<dbReference type="Gene3D" id="3.30.429.10">
    <property type="entry name" value="Macrophage Migration Inhibitory Factor"/>
    <property type="match status" value="1"/>
</dbReference>
<evidence type="ECO:0000259" key="2">
    <source>
        <dbReference type="Pfam" id="PF01361"/>
    </source>
</evidence>
<proteinExistence type="predicted"/>
<keyword evidence="1" id="KW-0413">Isomerase</keyword>
<protein>
    <submittedName>
        <fullName evidence="3">Tautomerase family protein</fullName>
    </submittedName>
</protein>
<dbReference type="EMBL" id="JBHMCT010000012">
    <property type="protein sequence ID" value="MFB9556168.1"/>
    <property type="molecule type" value="Genomic_DNA"/>
</dbReference>
<dbReference type="RefSeq" id="WP_345490472.1">
    <property type="nucleotide sequence ID" value="NZ_BAAAWU010000001.1"/>
</dbReference>
<sequence length="74" mass="8633">MDISYYDREFTDEQKDRLAKALSDVVVEHFSTYDGAVSVSLHPVDREDWQDRVFEPRITGLPDRLIKAPDYRSA</sequence>
<organism evidence="3 4">
    <name type="scientific">Streptomyces roseoviridis</name>
    <dbReference type="NCBI Taxonomy" id="67361"/>
    <lineage>
        <taxon>Bacteria</taxon>
        <taxon>Bacillati</taxon>
        <taxon>Actinomycetota</taxon>
        <taxon>Actinomycetes</taxon>
        <taxon>Kitasatosporales</taxon>
        <taxon>Streptomycetaceae</taxon>
        <taxon>Streptomyces</taxon>
    </lineage>
</organism>
<dbReference type="InterPro" id="IPR004370">
    <property type="entry name" value="4-OT-like_dom"/>
</dbReference>
<feature type="domain" description="4-oxalocrotonate tautomerase-like" evidence="2">
    <location>
        <begin position="7"/>
        <end position="50"/>
    </location>
</feature>
<accession>A0ABV5QSU1</accession>
<reference evidence="3 4" key="1">
    <citation type="submission" date="2024-09" db="EMBL/GenBank/DDBJ databases">
        <authorList>
            <person name="Sun Q."/>
            <person name="Mori K."/>
        </authorList>
    </citation>
    <scope>NUCLEOTIDE SEQUENCE [LARGE SCALE GENOMIC DNA]</scope>
    <source>
        <strain evidence="3 4">JCM 4414</strain>
    </source>
</reference>
<dbReference type="InterPro" id="IPR014347">
    <property type="entry name" value="Tautomerase/MIF_sf"/>
</dbReference>
<keyword evidence="4" id="KW-1185">Reference proteome</keyword>
<comment type="caution">
    <text evidence="3">The sequence shown here is derived from an EMBL/GenBank/DDBJ whole genome shotgun (WGS) entry which is preliminary data.</text>
</comment>
<dbReference type="Proteomes" id="UP001589716">
    <property type="component" value="Unassembled WGS sequence"/>
</dbReference>
<evidence type="ECO:0000313" key="4">
    <source>
        <dbReference type="Proteomes" id="UP001589716"/>
    </source>
</evidence>